<evidence type="ECO:0000256" key="1">
    <source>
        <dbReference type="SAM" id="MobiDB-lite"/>
    </source>
</evidence>
<protein>
    <submittedName>
        <fullName evidence="2">Uncharacterized protein</fullName>
    </submittedName>
</protein>
<organism evidence="2 3">
    <name type="scientific">Ricinus communis</name>
    <name type="common">Castor bean</name>
    <dbReference type="NCBI Taxonomy" id="3988"/>
    <lineage>
        <taxon>Eukaryota</taxon>
        <taxon>Viridiplantae</taxon>
        <taxon>Streptophyta</taxon>
        <taxon>Embryophyta</taxon>
        <taxon>Tracheophyta</taxon>
        <taxon>Spermatophyta</taxon>
        <taxon>Magnoliopsida</taxon>
        <taxon>eudicotyledons</taxon>
        <taxon>Gunneridae</taxon>
        <taxon>Pentapetalae</taxon>
        <taxon>rosids</taxon>
        <taxon>fabids</taxon>
        <taxon>Malpighiales</taxon>
        <taxon>Euphorbiaceae</taxon>
        <taxon>Acalyphoideae</taxon>
        <taxon>Acalypheae</taxon>
        <taxon>Ricinus</taxon>
    </lineage>
</organism>
<evidence type="ECO:0000313" key="3">
    <source>
        <dbReference type="Proteomes" id="UP000008311"/>
    </source>
</evidence>
<dbReference type="Proteomes" id="UP000008311">
    <property type="component" value="Unassembled WGS sequence"/>
</dbReference>
<reference evidence="3" key="1">
    <citation type="journal article" date="2010" name="Nat. Biotechnol.">
        <title>Draft genome sequence of the oilseed species Ricinus communis.</title>
        <authorList>
            <person name="Chan A.P."/>
            <person name="Crabtree J."/>
            <person name="Zhao Q."/>
            <person name="Lorenzi H."/>
            <person name="Orvis J."/>
            <person name="Puiu D."/>
            <person name="Melake-Berhan A."/>
            <person name="Jones K.M."/>
            <person name="Redman J."/>
            <person name="Chen G."/>
            <person name="Cahoon E.B."/>
            <person name="Gedil M."/>
            <person name="Stanke M."/>
            <person name="Haas B.J."/>
            <person name="Wortman J.R."/>
            <person name="Fraser-Liggett C.M."/>
            <person name="Ravel J."/>
            <person name="Rabinowicz P.D."/>
        </authorList>
    </citation>
    <scope>NUCLEOTIDE SEQUENCE [LARGE SCALE GENOMIC DNA]</scope>
    <source>
        <strain evidence="3">cv. Hale</strain>
    </source>
</reference>
<dbReference type="EMBL" id="EQ973866">
    <property type="protein sequence ID" value="EEF41379.1"/>
    <property type="molecule type" value="Genomic_DNA"/>
</dbReference>
<keyword evidence="3" id="KW-1185">Reference proteome</keyword>
<dbReference type="AlphaFoldDB" id="B9S4Q5"/>
<sequence>MEQENKNKEADKPAEASAMSLALERANEEAARKSQSSEMNYRGAENPGEAPIKAES</sequence>
<accession>B9S4Q5</accession>
<feature type="compositionally biased region" description="Basic and acidic residues" evidence="1">
    <location>
        <begin position="1"/>
        <end position="14"/>
    </location>
</feature>
<feature type="region of interest" description="Disordered" evidence="1">
    <location>
        <begin position="1"/>
        <end position="56"/>
    </location>
</feature>
<gene>
    <name evidence="2" type="ORF">RCOM_0991040</name>
</gene>
<dbReference type="InParanoid" id="B9S4Q5"/>
<proteinExistence type="predicted"/>
<name>B9S4Q5_RICCO</name>
<evidence type="ECO:0000313" key="2">
    <source>
        <dbReference type="EMBL" id="EEF41379.1"/>
    </source>
</evidence>